<evidence type="ECO:0000256" key="2">
    <source>
        <dbReference type="PIRSR" id="PIRSR601952-1"/>
    </source>
</evidence>
<proteinExistence type="inferred from homology"/>
<dbReference type="Pfam" id="PF00245">
    <property type="entry name" value="Alk_phosphatase"/>
    <property type="match status" value="1"/>
</dbReference>
<feature type="binding site" evidence="3">
    <location>
        <position position="628"/>
    </location>
    <ligand>
        <name>Zn(2+)</name>
        <dbReference type="ChEBI" id="CHEBI:29105"/>
        <label>2</label>
    </ligand>
</feature>
<sequence>MKSVLITSLATLCSVALAASGRYSGYRLTPDPEGQYPRLGACPDPHACILPPDVSQFLPGAYFDLRIELHNYDKDGNTTAPPPEPISNFKTLVRRENGAWKQASDYFDLSPPLEHWEFAWKNSIEATYGEANPLNVTVASRIWRKIKFTKPGTYEVKVEYGSKQSYTVRYKVVEPKKPKKKAKNAILFISDGTNVGMITAARALARLHTSGKYHNLLSFEDFDELGHVVTNSVDGLVTDSANSASSYSTGHKSSVNALGVYADSSADGMDDPKVELVTELIRRRQPKKAIGLVSTAYGQDATPAAFYCHTRQRSLSAEITDQLLHGIGNWTDAVLPDVWLAGGAEYFKGEKALNGADYYKKFQKAGYRVVHNKKELNNYKNKDKLLGVFRKNNLDTWFERNLFINNTKGNAAAPDMSGNDQLGSDQPGLTDMTLKALEVLHKRGGDDGFFLMSEAASVDKQLHPLDFSRAWGELIELDVTVNKTIQWLKDKGEYEDTLIIVTADHSHGFDVWGSVDREYIAKKAGNDKAMRQSVGTYATSGWPGYFDRDGDGFPDNWNPQITLAAGTNNGPDHFESFLLGSEGPRSPAVASSSDKSVYVANKKDQEGNYGEGIEWHGNLPVTMDQGVHSLADVFIYSNGPGSENFKKTIENWEVFYGLTQALDLQRPSKHEK</sequence>
<feature type="binding site" evidence="3">
    <location>
        <position position="191"/>
    </location>
    <ligand>
        <name>Zn(2+)</name>
        <dbReference type="ChEBI" id="CHEBI:29105"/>
        <label>2</label>
    </ligand>
</feature>
<feature type="binding site" evidence="3">
    <location>
        <position position="505"/>
    </location>
    <ligand>
        <name>Zn(2+)</name>
        <dbReference type="ChEBI" id="CHEBI:29105"/>
        <label>2</label>
    </ligand>
</feature>
<evidence type="ECO:0000256" key="1">
    <source>
        <dbReference type="ARBA" id="ARBA00012647"/>
    </source>
</evidence>
<feature type="binding site" evidence="3">
    <location>
        <position position="463"/>
    </location>
    <ligand>
        <name>Zn(2+)</name>
        <dbReference type="ChEBI" id="CHEBI:29105"/>
        <label>2</label>
    </ligand>
</feature>
<dbReference type="EMBL" id="MCGN01000009">
    <property type="protein sequence ID" value="ORY93348.1"/>
    <property type="molecule type" value="Genomic_DNA"/>
</dbReference>
<dbReference type="SUPFAM" id="SSF53649">
    <property type="entry name" value="Alkaline phosphatase-like"/>
    <property type="match status" value="1"/>
</dbReference>
<keyword evidence="3" id="KW-0460">Magnesium</keyword>
<dbReference type="AlphaFoldDB" id="A0A1X2H4U0"/>
<dbReference type="InParanoid" id="A0A1X2H4U0"/>
<dbReference type="OrthoDB" id="5818554at2759"/>
<dbReference type="PANTHER" id="PTHR11596:SF72">
    <property type="entry name" value="ALKALINE PHOSPHATASE"/>
    <property type="match status" value="1"/>
</dbReference>
<organism evidence="6 7">
    <name type="scientific">Syncephalastrum racemosum</name>
    <name type="common">Filamentous fungus</name>
    <dbReference type="NCBI Taxonomy" id="13706"/>
    <lineage>
        <taxon>Eukaryota</taxon>
        <taxon>Fungi</taxon>
        <taxon>Fungi incertae sedis</taxon>
        <taxon>Mucoromycota</taxon>
        <taxon>Mucoromycotina</taxon>
        <taxon>Mucoromycetes</taxon>
        <taxon>Mucorales</taxon>
        <taxon>Syncephalastraceae</taxon>
        <taxon>Syncephalastrum</taxon>
    </lineage>
</organism>
<comment type="similarity">
    <text evidence="4">Belongs to the alkaline phosphatase family.</text>
</comment>
<feature type="binding site" evidence="3">
    <location>
        <position position="504"/>
    </location>
    <ligand>
        <name>Zn(2+)</name>
        <dbReference type="ChEBI" id="CHEBI:29105"/>
        <label>2</label>
    </ligand>
</feature>
<name>A0A1X2H4U0_SYNRA</name>
<dbReference type="PRINTS" id="PR00113">
    <property type="entry name" value="ALKPHPHTASE"/>
</dbReference>
<evidence type="ECO:0000256" key="5">
    <source>
        <dbReference type="SAM" id="SignalP"/>
    </source>
</evidence>
<dbReference type="InterPro" id="IPR017850">
    <property type="entry name" value="Alkaline_phosphatase_core_sf"/>
</dbReference>
<feature type="binding site" evidence="3">
    <location>
        <position position="454"/>
    </location>
    <ligand>
        <name>Mg(2+)</name>
        <dbReference type="ChEBI" id="CHEBI:18420"/>
    </ligand>
</feature>
<evidence type="ECO:0000313" key="6">
    <source>
        <dbReference type="EMBL" id="ORY93348.1"/>
    </source>
</evidence>
<dbReference type="CDD" id="cd16012">
    <property type="entry name" value="ALP"/>
    <property type="match status" value="1"/>
</dbReference>
<dbReference type="Gene3D" id="3.40.720.10">
    <property type="entry name" value="Alkaline Phosphatase, subunit A"/>
    <property type="match status" value="1"/>
</dbReference>
<dbReference type="SMART" id="SM00098">
    <property type="entry name" value="alkPPc"/>
    <property type="match status" value="1"/>
</dbReference>
<dbReference type="PANTHER" id="PTHR11596">
    <property type="entry name" value="ALKALINE PHOSPHATASE"/>
    <property type="match status" value="1"/>
</dbReference>
<comment type="cofactor">
    <cofactor evidence="3">
        <name>Mg(2+)</name>
        <dbReference type="ChEBI" id="CHEBI:18420"/>
    </cofactor>
    <text evidence="3">Binds 1 Mg(2+) ion.</text>
</comment>
<evidence type="ECO:0000256" key="3">
    <source>
        <dbReference type="PIRSR" id="PIRSR601952-2"/>
    </source>
</evidence>
<protein>
    <recommendedName>
        <fullName evidence="1">alkaline phosphatase</fullName>
        <ecNumber evidence="1">3.1.3.1</ecNumber>
    </recommendedName>
</protein>
<reference evidence="6 7" key="1">
    <citation type="submission" date="2016-07" db="EMBL/GenBank/DDBJ databases">
        <title>Pervasive Adenine N6-methylation of Active Genes in Fungi.</title>
        <authorList>
            <consortium name="DOE Joint Genome Institute"/>
            <person name="Mondo S.J."/>
            <person name="Dannebaum R.O."/>
            <person name="Kuo R.C."/>
            <person name="Labutti K."/>
            <person name="Haridas S."/>
            <person name="Kuo A."/>
            <person name="Salamov A."/>
            <person name="Ahrendt S.R."/>
            <person name="Lipzen A."/>
            <person name="Sullivan W."/>
            <person name="Andreopoulos W.B."/>
            <person name="Clum A."/>
            <person name="Lindquist E."/>
            <person name="Daum C."/>
            <person name="Ramamoorthy G.K."/>
            <person name="Gryganskyi A."/>
            <person name="Culley D."/>
            <person name="Magnuson J.K."/>
            <person name="James T.Y."/>
            <person name="O'Malley M.A."/>
            <person name="Stajich J.E."/>
            <person name="Spatafora J.W."/>
            <person name="Visel A."/>
            <person name="Grigoriev I.V."/>
        </authorList>
    </citation>
    <scope>NUCLEOTIDE SEQUENCE [LARGE SCALE GENOMIC DNA]</scope>
    <source>
        <strain evidence="6 7">NRRL 2496</strain>
    </source>
</reference>
<dbReference type="InterPro" id="IPR001952">
    <property type="entry name" value="Alkaline_phosphatase"/>
</dbReference>
<evidence type="ECO:0000313" key="7">
    <source>
        <dbReference type="Proteomes" id="UP000242180"/>
    </source>
</evidence>
<keyword evidence="3" id="KW-0862">Zinc</keyword>
<dbReference type="Proteomes" id="UP000242180">
    <property type="component" value="Unassembled WGS sequence"/>
</dbReference>
<dbReference type="EC" id="3.1.3.1" evidence="1"/>
<feature type="binding site" evidence="3">
    <location>
        <position position="300"/>
    </location>
    <ligand>
        <name>Mg(2+)</name>
        <dbReference type="ChEBI" id="CHEBI:18420"/>
    </ligand>
</feature>
<keyword evidence="7" id="KW-1185">Reference proteome</keyword>
<gene>
    <name evidence="6" type="ORF">BCR43DRAFT_496766</name>
</gene>
<keyword evidence="3" id="KW-0479">Metal-binding</keyword>
<dbReference type="STRING" id="13706.A0A1X2H4U0"/>
<evidence type="ECO:0000256" key="4">
    <source>
        <dbReference type="RuleBase" id="RU003946"/>
    </source>
</evidence>
<feature type="signal peptide" evidence="5">
    <location>
        <begin position="1"/>
        <end position="18"/>
    </location>
</feature>
<comment type="caution">
    <text evidence="6">The sequence shown here is derived from an EMBL/GenBank/DDBJ whole genome shotgun (WGS) entry which is preliminary data.</text>
</comment>
<feature type="chain" id="PRO_5012191423" description="alkaline phosphatase" evidence="5">
    <location>
        <begin position="19"/>
        <end position="672"/>
    </location>
</feature>
<feature type="active site" description="Phosphoserine intermediate" evidence="2">
    <location>
        <position position="240"/>
    </location>
</feature>
<comment type="cofactor">
    <cofactor evidence="3">
        <name>Zn(2+)</name>
        <dbReference type="ChEBI" id="CHEBI:29105"/>
    </cofactor>
    <text evidence="3">Binds 2 Zn(2+) ions.</text>
</comment>
<dbReference type="GO" id="GO:0046872">
    <property type="term" value="F:metal ion binding"/>
    <property type="evidence" value="ECO:0007669"/>
    <property type="project" value="UniProtKB-KW"/>
</dbReference>
<dbReference type="GO" id="GO:0004035">
    <property type="term" value="F:alkaline phosphatase activity"/>
    <property type="evidence" value="ECO:0007669"/>
    <property type="project" value="UniProtKB-EC"/>
</dbReference>
<feature type="binding site" evidence="3">
    <location>
        <position position="191"/>
    </location>
    <ligand>
        <name>Mg(2+)</name>
        <dbReference type="ChEBI" id="CHEBI:18420"/>
    </ligand>
</feature>
<keyword evidence="5" id="KW-0732">Signal</keyword>
<feature type="binding site" evidence="3">
    <location>
        <position position="459"/>
    </location>
    <ligand>
        <name>Zn(2+)</name>
        <dbReference type="ChEBI" id="CHEBI:29105"/>
        <label>2</label>
    </ligand>
</feature>
<accession>A0A1X2H4U0</accession>
<dbReference type="OMA" id="GSADTEY"/>
<feature type="binding site" evidence="3">
    <location>
        <position position="302"/>
    </location>
    <ligand>
        <name>Mg(2+)</name>
        <dbReference type="ChEBI" id="CHEBI:18420"/>
    </ligand>
</feature>